<proteinExistence type="predicted"/>
<dbReference type="STRING" id="45071.Lpar_2753"/>
<comment type="caution">
    <text evidence="1">The sequence shown here is derived from an EMBL/GenBank/DDBJ whole genome shotgun (WGS) entry which is preliminary data.</text>
</comment>
<accession>A0A1E5JMN1</accession>
<reference evidence="1 2" key="1">
    <citation type="submission" date="2016-02" db="EMBL/GenBank/DDBJ databases">
        <title>Secondary metabolites in Legionella.</title>
        <authorList>
            <person name="Tobias N.J."/>
            <person name="Bode H.B."/>
        </authorList>
    </citation>
    <scope>NUCLEOTIDE SEQUENCE [LARGE SCALE GENOMIC DNA]</scope>
    <source>
        <strain evidence="1 2">DSM 19216</strain>
    </source>
</reference>
<evidence type="ECO:0000313" key="1">
    <source>
        <dbReference type="EMBL" id="OEH45805.1"/>
    </source>
</evidence>
<name>A0A1E5JMN1_9GAMM</name>
<keyword evidence="2" id="KW-1185">Reference proteome</keyword>
<dbReference type="EMBL" id="LSOG01000086">
    <property type="protein sequence ID" value="OEH45805.1"/>
    <property type="molecule type" value="Genomic_DNA"/>
</dbReference>
<evidence type="ECO:0000313" key="2">
    <source>
        <dbReference type="Proteomes" id="UP000095229"/>
    </source>
</evidence>
<dbReference type="AlphaFoldDB" id="A0A1E5JMN1"/>
<dbReference type="Proteomes" id="UP000095229">
    <property type="component" value="Unassembled WGS sequence"/>
</dbReference>
<sequence length="48" mass="5593">MKTISKKDQHSIRNILNKSNIIKELRDQKIIKIIGGLYDFAPGEVMFF</sequence>
<gene>
    <name evidence="1" type="ORF">lpari_03212</name>
</gene>
<dbReference type="PATRIC" id="fig|45071.7.peg.3446"/>
<dbReference type="RefSeq" id="WP_169818461.1">
    <property type="nucleotide sequence ID" value="NZ_LSOG01000086.1"/>
</dbReference>
<evidence type="ECO:0008006" key="3">
    <source>
        <dbReference type="Google" id="ProtNLM"/>
    </source>
</evidence>
<protein>
    <recommendedName>
        <fullName evidence="3">Carbonic anhydrase</fullName>
    </recommendedName>
</protein>
<organism evidence="1 2">
    <name type="scientific">Legionella parisiensis</name>
    <dbReference type="NCBI Taxonomy" id="45071"/>
    <lineage>
        <taxon>Bacteria</taxon>
        <taxon>Pseudomonadati</taxon>
        <taxon>Pseudomonadota</taxon>
        <taxon>Gammaproteobacteria</taxon>
        <taxon>Legionellales</taxon>
        <taxon>Legionellaceae</taxon>
        <taxon>Legionella</taxon>
    </lineage>
</organism>